<organism evidence="3 4">
    <name type="scientific">Candidatus Marsarchaeota G1 archaeon OSP_D</name>
    <dbReference type="NCBI Taxonomy" id="1978155"/>
    <lineage>
        <taxon>Archaea</taxon>
        <taxon>Candidatus Marsarchaeota</taxon>
        <taxon>Candidatus Marsarchaeota group 1</taxon>
    </lineage>
</organism>
<dbReference type="SUPFAM" id="SSF46785">
    <property type="entry name" value="Winged helix' DNA-binding domain"/>
    <property type="match status" value="1"/>
</dbReference>
<feature type="transmembrane region" description="Helical" evidence="1">
    <location>
        <begin position="108"/>
        <end position="127"/>
    </location>
</feature>
<comment type="caution">
    <text evidence="3">The sequence shown here is derived from an EMBL/GenBank/DDBJ whole genome shotgun (WGS) entry which is preliminary data.</text>
</comment>
<dbReference type="GO" id="GO:0003700">
    <property type="term" value="F:DNA-binding transcription factor activity"/>
    <property type="evidence" value="ECO:0007669"/>
    <property type="project" value="InterPro"/>
</dbReference>
<keyword evidence="1" id="KW-0812">Transmembrane</keyword>
<feature type="domain" description="HTH arsR-type" evidence="2">
    <location>
        <begin position="15"/>
        <end position="54"/>
    </location>
</feature>
<dbReference type="InterPro" id="IPR036390">
    <property type="entry name" value="WH_DNA-bd_sf"/>
</dbReference>
<dbReference type="EMBL" id="NEXC01000027">
    <property type="protein sequence ID" value="PSN83342.1"/>
    <property type="molecule type" value="Genomic_DNA"/>
</dbReference>
<protein>
    <recommendedName>
        <fullName evidence="2">HTH arsR-type domain-containing protein</fullName>
    </recommendedName>
</protein>
<name>A0A2R6AA92_9ARCH</name>
<dbReference type="Pfam" id="PF01022">
    <property type="entry name" value="HTH_5"/>
    <property type="match status" value="1"/>
</dbReference>
<dbReference type="Proteomes" id="UP000240880">
    <property type="component" value="Unassembled WGS sequence"/>
</dbReference>
<dbReference type="AlphaFoldDB" id="A0A2R6AA92"/>
<keyword evidence="1" id="KW-0472">Membrane</keyword>
<keyword evidence="1" id="KW-1133">Transmembrane helix</keyword>
<dbReference type="InterPro" id="IPR011991">
    <property type="entry name" value="ArsR-like_HTH"/>
</dbReference>
<dbReference type="CDD" id="cd00090">
    <property type="entry name" value="HTH_ARSR"/>
    <property type="match status" value="1"/>
</dbReference>
<evidence type="ECO:0000259" key="2">
    <source>
        <dbReference type="Pfam" id="PF01022"/>
    </source>
</evidence>
<proteinExistence type="predicted"/>
<gene>
    <name evidence="3" type="ORF">B9Q01_05065</name>
</gene>
<evidence type="ECO:0000313" key="4">
    <source>
        <dbReference type="Proteomes" id="UP000240880"/>
    </source>
</evidence>
<accession>A0A2R6AA92</accession>
<dbReference type="InterPro" id="IPR036388">
    <property type="entry name" value="WH-like_DNA-bd_sf"/>
</dbReference>
<reference evidence="3 4" key="1">
    <citation type="submission" date="2017-04" db="EMBL/GenBank/DDBJ databases">
        <title>Novel microbial lineages endemic to geothermal iron-oxide mats fill important gaps in the evolutionary history of Archaea.</title>
        <authorList>
            <person name="Jay Z.J."/>
            <person name="Beam J.P."/>
            <person name="Dlakic M."/>
            <person name="Rusch D.B."/>
            <person name="Kozubal M.A."/>
            <person name="Inskeep W.P."/>
        </authorList>
    </citation>
    <scope>NUCLEOTIDE SEQUENCE [LARGE SCALE GENOMIC DNA]</scope>
    <source>
        <strain evidence="3">OSP_D</strain>
    </source>
</reference>
<evidence type="ECO:0000313" key="3">
    <source>
        <dbReference type="EMBL" id="PSN83342.1"/>
    </source>
</evidence>
<sequence>MAKQEIRGNTLRVYLYLLRHGECELREIQRALGFSTPSLASYHLNRLVKAGYVKQNEDGKYYAVKDASNELLEDYTKLGFLLVPQSLFFSVLFSILVAYFSYRSLADRAFVPFLAASALGAVGSLWYETFKLVRKLRALD</sequence>
<evidence type="ECO:0000256" key="1">
    <source>
        <dbReference type="SAM" id="Phobius"/>
    </source>
</evidence>
<dbReference type="Gene3D" id="1.10.10.10">
    <property type="entry name" value="Winged helix-like DNA-binding domain superfamily/Winged helix DNA-binding domain"/>
    <property type="match status" value="1"/>
</dbReference>
<dbReference type="InterPro" id="IPR001845">
    <property type="entry name" value="HTH_ArsR_DNA-bd_dom"/>
</dbReference>
<feature type="transmembrane region" description="Helical" evidence="1">
    <location>
        <begin position="78"/>
        <end position="102"/>
    </location>
</feature>